<evidence type="ECO:0000259" key="1">
    <source>
        <dbReference type="PROSITE" id="PS51736"/>
    </source>
</evidence>
<gene>
    <name evidence="2" type="ORF">BACCAP_02840</name>
</gene>
<sequence>MRWRLGKYIRLSKEDLLRGRDESNSVVNQRRLLEQYHQAHLDEFYEGAEADVYVDDGKTGTDTNREDFQRLLSDISSGRINCVIVKDLSRLSRNYTDAGNLIENLFVRLNVRFISLAEGVDSYRNPDSVSNIIVPITNVMNDQYCYQTSKKIRQVFDMKRRNGEFIGS</sequence>
<dbReference type="Proteomes" id="UP000003639">
    <property type="component" value="Unassembled WGS sequence"/>
</dbReference>
<dbReference type="GO" id="GO:0000150">
    <property type="term" value="F:DNA strand exchange activity"/>
    <property type="evidence" value="ECO:0007669"/>
    <property type="project" value="InterPro"/>
</dbReference>
<evidence type="ECO:0000313" key="3">
    <source>
        <dbReference type="Proteomes" id="UP000003639"/>
    </source>
</evidence>
<dbReference type="PANTHER" id="PTHR30461:SF23">
    <property type="entry name" value="DNA RECOMBINASE-RELATED"/>
    <property type="match status" value="1"/>
</dbReference>
<keyword evidence="3" id="KW-1185">Reference proteome</keyword>
<reference evidence="2 3" key="1">
    <citation type="submission" date="2007-04" db="EMBL/GenBank/DDBJ databases">
        <authorList>
            <person name="Fulton L."/>
            <person name="Clifton S."/>
            <person name="Fulton B."/>
            <person name="Xu J."/>
            <person name="Minx P."/>
            <person name="Pepin K.H."/>
            <person name="Johnson M."/>
            <person name="Thiruvilangam P."/>
            <person name="Bhonagiri V."/>
            <person name="Nash W.E."/>
            <person name="Mardis E.R."/>
            <person name="Wilson R.K."/>
        </authorList>
    </citation>
    <scope>NUCLEOTIDE SEQUENCE [LARGE SCALE GENOMIC DNA]</scope>
    <source>
        <strain evidence="2 3">ATCC 29799</strain>
    </source>
</reference>
<dbReference type="AlphaFoldDB" id="A6NX94"/>
<protein>
    <submittedName>
        <fullName evidence="2">Resolvase, N-terminal domain protein</fullName>
    </submittedName>
</protein>
<dbReference type="SUPFAM" id="SSF53041">
    <property type="entry name" value="Resolvase-like"/>
    <property type="match status" value="1"/>
</dbReference>
<reference evidence="2 3" key="2">
    <citation type="submission" date="2007-06" db="EMBL/GenBank/DDBJ databases">
        <title>Draft genome sequence of Pseudoflavonifractor capillosus ATCC 29799.</title>
        <authorList>
            <person name="Sudarsanam P."/>
            <person name="Ley R."/>
            <person name="Guruge J."/>
            <person name="Turnbaugh P.J."/>
            <person name="Mahowald M."/>
            <person name="Liep D."/>
            <person name="Gordon J."/>
        </authorList>
    </citation>
    <scope>NUCLEOTIDE SEQUENCE [LARGE SCALE GENOMIC DNA]</scope>
    <source>
        <strain evidence="2 3">ATCC 29799</strain>
    </source>
</reference>
<dbReference type="Gene3D" id="3.40.50.1390">
    <property type="entry name" value="Resolvase, N-terminal catalytic domain"/>
    <property type="match status" value="1"/>
</dbReference>
<evidence type="ECO:0000313" key="2">
    <source>
        <dbReference type="EMBL" id="EDM99321.1"/>
    </source>
</evidence>
<dbReference type="InterPro" id="IPR006119">
    <property type="entry name" value="Resolv_N"/>
</dbReference>
<dbReference type="PROSITE" id="PS51736">
    <property type="entry name" value="RECOMBINASES_3"/>
    <property type="match status" value="1"/>
</dbReference>
<proteinExistence type="predicted"/>
<organism evidence="2 3">
    <name type="scientific">Pseudoflavonifractor capillosus ATCC 29799</name>
    <dbReference type="NCBI Taxonomy" id="411467"/>
    <lineage>
        <taxon>Bacteria</taxon>
        <taxon>Bacillati</taxon>
        <taxon>Bacillota</taxon>
        <taxon>Clostridia</taxon>
        <taxon>Eubacteriales</taxon>
        <taxon>Oscillospiraceae</taxon>
        <taxon>Pseudoflavonifractor</taxon>
    </lineage>
</organism>
<accession>A6NX94</accession>
<dbReference type="PANTHER" id="PTHR30461">
    <property type="entry name" value="DNA-INVERTASE FROM LAMBDOID PROPHAGE"/>
    <property type="match status" value="1"/>
</dbReference>
<comment type="caution">
    <text evidence="2">The sequence shown here is derived from an EMBL/GenBank/DDBJ whole genome shotgun (WGS) entry which is preliminary data.</text>
</comment>
<feature type="domain" description="Resolvase/invertase-type recombinase catalytic" evidence="1">
    <location>
        <begin position="4"/>
        <end position="163"/>
    </location>
</feature>
<dbReference type="GO" id="GO:0003677">
    <property type="term" value="F:DNA binding"/>
    <property type="evidence" value="ECO:0007669"/>
    <property type="project" value="InterPro"/>
</dbReference>
<dbReference type="EMBL" id="AAXG02000024">
    <property type="protein sequence ID" value="EDM99321.1"/>
    <property type="molecule type" value="Genomic_DNA"/>
</dbReference>
<dbReference type="eggNOG" id="COG1961">
    <property type="taxonomic scope" value="Bacteria"/>
</dbReference>
<dbReference type="InterPro" id="IPR050639">
    <property type="entry name" value="SSR_resolvase"/>
</dbReference>
<dbReference type="SMART" id="SM00857">
    <property type="entry name" value="Resolvase"/>
    <property type="match status" value="1"/>
</dbReference>
<dbReference type="InterPro" id="IPR036162">
    <property type="entry name" value="Resolvase-like_N_sf"/>
</dbReference>
<name>A6NX94_9FIRM</name>
<dbReference type="Pfam" id="PF00239">
    <property type="entry name" value="Resolvase"/>
    <property type="match status" value="1"/>
</dbReference>